<dbReference type="InterPro" id="IPR045087">
    <property type="entry name" value="Cu-oxidase_fam"/>
</dbReference>
<evidence type="ECO:0008006" key="11">
    <source>
        <dbReference type="Google" id="ProtNLM"/>
    </source>
</evidence>
<dbReference type="GO" id="GO:0005507">
    <property type="term" value="F:copper ion binding"/>
    <property type="evidence" value="ECO:0007669"/>
    <property type="project" value="InterPro"/>
</dbReference>
<dbReference type="Gene3D" id="2.60.40.420">
    <property type="entry name" value="Cupredoxins - blue copper proteins"/>
    <property type="match status" value="3"/>
</dbReference>
<evidence type="ECO:0000256" key="1">
    <source>
        <dbReference type="ARBA" id="ARBA00010609"/>
    </source>
</evidence>
<dbReference type="SUPFAM" id="SSF49503">
    <property type="entry name" value="Cupredoxins"/>
    <property type="match status" value="3"/>
</dbReference>
<feature type="domain" description="Plastocyanin-like" evidence="7">
    <location>
        <begin position="424"/>
        <end position="572"/>
    </location>
</feature>
<dbReference type="GO" id="GO:0006826">
    <property type="term" value="P:iron ion transport"/>
    <property type="evidence" value="ECO:0007669"/>
    <property type="project" value="TreeGrafter"/>
</dbReference>
<evidence type="ECO:0000256" key="5">
    <source>
        <dbReference type="SAM" id="MobiDB-lite"/>
    </source>
</evidence>
<keyword evidence="3" id="KW-0560">Oxidoreductase</keyword>
<dbReference type="InterPro" id="IPR008972">
    <property type="entry name" value="Cupredoxin"/>
</dbReference>
<dbReference type="PROSITE" id="PS00080">
    <property type="entry name" value="MULTICOPPER_OXIDASE2"/>
    <property type="match status" value="1"/>
</dbReference>
<feature type="domain" description="Plastocyanin-like" evidence="6">
    <location>
        <begin position="153"/>
        <end position="319"/>
    </location>
</feature>
<name>A0AAN8JHK7_PATCE</name>
<dbReference type="EMBL" id="JAZGQO010000010">
    <property type="protein sequence ID" value="KAK6176484.1"/>
    <property type="molecule type" value="Genomic_DNA"/>
</dbReference>
<dbReference type="InterPro" id="IPR033138">
    <property type="entry name" value="Cu_oxidase_CS"/>
</dbReference>
<dbReference type="Pfam" id="PF07731">
    <property type="entry name" value="Cu-oxidase_2"/>
    <property type="match status" value="1"/>
</dbReference>
<keyword evidence="2" id="KW-0479">Metal-binding</keyword>
<accession>A0AAN8JHK7</accession>
<evidence type="ECO:0000259" key="6">
    <source>
        <dbReference type="Pfam" id="PF00394"/>
    </source>
</evidence>
<dbReference type="PROSITE" id="PS00079">
    <property type="entry name" value="MULTICOPPER_OXIDASE1"/>
    <property type="match status" value="1"/>
</dbReference>
<evidence type="ECO:0000313" key="9">
    <source>
        <dbReference type="EMBL" id="KAK6176484.1"/>
    </source>
</evidence>
<dbReference type="GO" id="GO:0005886">
    <property type="term" value="C:plasma membrane"/>
    <property type="evidence" value="ECO:0007669"/>
    <property type="project" value="TreeGrafter"/>
</dbReference>
<dbReference type="Pfam" id="PF07732">
    <property type="entry name" value="Cu-oxidase_3"/>
    <property type="match status" value="1"/>
</dbReference>
<dbReference type="InterPro" id="IPR001117">
    <property type="entry name" value="Cu-oxidase_2nd"/>
</dbReference>
<dbReference type="InterPro" id="IPR011706">
    <property type="entry name" value="Cu-oxidase_C"/>
</dbReference>
<keyword evidence="4" id="KW-0186">Copper</keyword>
<evidence type="ECO:0000259" key="8">
    <source>
        <dbReference type="Pfam" id="PF07732"/>
    </source>
</evidence>
<evidence type="ECO:0000256" key="4">
    <source>
        <dbReference type="ARBA" id="ARBA00023008"/>
    </source>
</evidence>
<organism evidence="9 10">
    <name type="scientific">Patella caerulea</name>
    <name type="common">Rayed Mediterranean limpet</name>
    <dbReference type="NCBI Taxonomy" id="87958"/>
    <lineage>
        <taxon>Eukaryota</taxon>
        <taxon>Metazoa</taxon>
        <taxon>Spiralia</taxon>
        <taxon>Lophotrochozoa</taxon>
        <taxon>Mollusca</taxon>
        <taxon>Gastropoda</taxon>
        <taxon>Patellogastropoda</taxon>
        <taxon>Patelloidea</taxon>
        <taxon>Patellidae</taxon>
        <taxon>Patella</taxon>
    </lineage>
</organism>
<dbReference type="InterPro" id="IPR002355">
    <property type="entry name" value="Cu_oxidase_Cu_BS"/>
</dbReference>
<protein>
    <recommendedName>
        <fullName evidence="11">Laccase</fullName>
    </recommendedName>
</protein>
<dbReference type="PANTHER" id="PTHR11709:SF394">
    <property type="entry name" value="FI03373P-RELATED"/>
    <property type="match status" value="1"/>
</dbReference>
<keyword evidence="10" id="KW-1185">Reference proteome</keyword>
<evidence type="ECO:0000259" key="7">
    <source>
        <dbReference type="Pfam" id="PF07731"/>
    </source>
</evidence>
<dbReference type="FunFam" id="2.60.40.420:FF:000045">
    <property type="entry name" value="Laccase 2"/>
    <property type="match status" value="1"/>
</dbReference>
<dbReference type="Pfam" id="PF00394">
    <property type="entry name" value="Cu-oxidase"/>
    <property type="match status" value="1"/>
</dbReference>
<dbReference type="PANTHER" id="PTHR11709">
    <property type="entry name" value="MULTI-COPPER OXIDASE"/>
    <property type="match status" value="1"/>
</dbReference>
<comment type="similarity">
    <text evidence="1">Belongs to the multicopper oxidase family.</text>
</comment>
<dbReference type="GO" id="GO:0016491">
    <property type="term" value="F:oxidoreductase activity"/>
    <property type="evidence" value="ECO:0007669"/>
    <property type="project" value="UniProtKB-KW"/>
</dbReference>
<dbReference type="Proteomes" id="UP001347796">
    <property type="component" value="Unassembled WGS sequence"/>
</dbReference>
<dbReference type="CDD" id="cd13905">
    <property type="entry name" value="CuRO_3_tcLLC2_insect_like"/>
    <property type="match status" value="1"/>
</dbReference>
<dbReference type="AlphaFoldDB" id="A0AAN8JHK7"/>
<evidence type="ECO:0000256" key="2">
    <source>
        <dbReference type="ARBA" id="ARBA00022723"/>
    </source>
</evidence>
<dbReference type="CDD" id="cd13884">
    <property type="entry name" value="CuRO_2_tcLCC_insect_like"/>
    <property type="match status" value="1"/>
</dbReference>
<evidence type="ECO:0000313" key="10">
    <source>
        <dbReference type="Proteomes" id="UP001347796"/>
    </source>
</evidence>
<feature type="region of interest" description="Disordered" evidence="5">
    <location>
        <begin position="593"/>
        <end position="627"/>
    </location>
</feature>
<dbReference type="CDD" id="cd13858">
    <property type="entry name" value="CuRO_1_tcLCC2_insect_like"/>
    <property type="match status" value="1"/>
</dbReference>
<proteinExistence type="inferred from homology"/>
<dbReference type="InterPro" id="IPR011707">
    <property type="entry name" value="Cu-oxidase-like_N"/>
</dbReference>
<sequence>MKDEEALYPKDGKLYKYDVVNASTAEPISTEGVAIADGWEEPRLLIVVNGQFPGPAMEVYEGQTIIVHVTNSLPSESVSIHWHGLPQRGTPWMDGVSFITQCPIMPGQSFTYRFKATPRGTFWYHTHIGLMRSMGPYGALIIREKKQLREEEFVFTITEWNHDWDSNIAQLKEEDGMFVNRKQINPTYSLDGAEYSLFRFQSALINGKGRYYDSTGKHNEAPLEVFTVSQNASFIFRVIGVGVQYPFRISIDNHDLTIIASDGFDLQPRSAESFIINPGERFDFRIQSDKSVNNYWIRATTLELDVDHFGLAILRYEGAPEVEPQSSRKLCTPQSKCVVVNCPFLFNPTQSNTECITFDQLKSKADDPTPKGPIGEKEEHFLNFGFPGISWKPGATNGRTFKMPAVSALTQPQEIGLKCKDDCGDEKVCQCPYSLDLENGKVYQMIFLNMGAGKGFAHPIHMHGYSFYVMKMGYARYNATNGKIIGDNLDINCRGNADRELSFCNEATWANSSWLGGNVPGIELENPPRKDTIIVPTGGYVVVRIIADNPGLWFVHCHIELHNMDGMALVLNNSFPLIPLPPPGFPRCGNFDYNAQAPPNKSTTKIKDDDKDDDENNTVTAMDNLGK</sequence>
<feature type="domain" description="Plastocyanin-like" evidence="8">
    <location>
        <begin position="43"/>
        <end position="146"/>
    </location>
</feature>
<comment type="caution">
    <text evidence="9">The sequence shown here is derived from an EMBL/GenBank/DDBJ whole genome shotgun (WGS) entry which is preliminary data.</text>
</comment>
<gene>
    <name evidence="9" type="ORF">SNE40_014764</name>
</gene>
<reference evidence="9 10" key="1">
    <citation type="submission" date="2024-01" db="EMBL/GenBank/DDBJ databases">
        <title>The genome of the rayed Mediterranean limpet Patella caerulea (Linnaeus, 1758).</title>
        <authorList>
            <person name="Anh-Thu Weber A."/>
            <person name="Halstead-Nussloch G."/>
        </authorList>
    </citation>
    <scope>NUCLEOTIDE SEQUENCE [LARGE SCALE GENOMIC DNA]</scope>
    <source>
        <strain evidence="9">AATW-2023a</strain>
        <tissue evidence="9">Whole specimen</tissue>
    </source>
</reference>
<evidence type="ECO:0000256" key="3">
    <source>
        <dbReference type="ARBA" id="ARBA00023002"/>
    </source>
</evidence>